<keyword evidence="2" id="KW-1185">Reference proteome</keyword>
<dbReference type="InterPro" id="IPR027417">
    <property type="entry name" value="P-loop_NTPase"/>
</dbReference>
<protein>
    <recommendedName>
        <fullName evidence="3">Terminase</fullName>
    </recommendedName>
</protein>
<gene>
    <name evidence="1" type="ORF">C4B68_34170</name>
</gene>
<name>A0ABM6SZJ7_9ACTN</name>
<organism evidence="1 2">
    <name type="scientific">Streptomyces dengpaensis</name>
    <dbReference type="NCBI Taxonomy" id="2049881"/>
    <lineage>
        <taxon>Bacteria</taxon>
        <taxon>Bacillati</taxon>
        <taxon>Actinomycetota</taxon>
        <taxon>Actinomycetes</taxon>
        <taxon>Kitasatosporales</taxon>
        <taxon>Streptomycetaceae</taxon>
        <taxon>Streptomyces</taxon>
    </lineage>
</organism>
<evidence type="ECO:0008006" key="3">
    <source>
        <dbReference type="Google" id="ProtNLM"/>
    </source>
</evidence>
<dbReference type="Proteomes" id="UP000238413">
    <property type="component" value="Chromosome"/>
</dbReference>
<dbReference type="Gene3D" id="3.40.50.300">
    <property type="entry name" value="P-loop containing nucleotide triphosphate hydrolases"/>
    <property type="match status" value="1"/>
</dbReference>
<proteinExistence type="predicted"/>
<sequence length="521" mass="58106">MATATRTRGYLEGMDAETFDLTTYLAQFDSVLLTHEDDEVRAEARRTYSRLDPVFFAATYLRHHLRDSEGQITFGDAHLDWCRAARAWIRPVTAPAQQRDAYIAPRSMGKSTWWFMILPLWAAAHGHVKFAAAFASSASQAETHLASFKAEIDRNRLLRRDFPSLCTPAKRPSGANVADTQAMYIAESGFAFAARGVDSSNLGMKIGERRPDLLLADDVEPDESSYSADLARKRLTTLLDAILPLNIYARVVISGTVTMTGSVIHQLVKHARGVETADWIRDEGIRAHYTPPIVKRADGTERSVWPAKWPIEYLRSIEGTRSYAKNMANDPLGADGDLWTPDDFRYPGDEGVDPVTHMMLSIDPAVTAKRSSDFTGLGVVSWSARHQRCTVHVATAVKVQPGPLLRDKVLALLDEFPQIGLILVEVNQGQDTWQAIFHGMPVKVKTVSQTEPKFTRAEGVLNHYQRGRVIHARRLRELEEQMCAFPKAPHDDLVDCVGSAIRRFIPNKPRKVTQASAGSYL</sequence>
<dbReference type="RefSeq" id="WP_099500378.1">
    <property type="nucleotide sequence ID" value="NZ_CP026652.1"/>
</dbReference>
<evidence type="ECO:0000313" key="1">
    <source>
        <dbReference type="EMBL" id="AVH59998.1"/>
    </source>
</evidence>
<evidence type="ECO:0000313" key="2">
    <source>
        <dbReference type="Proteomes" id="UP000238413"/>
    </source>
</evidence>
<accession>A0ABM6SZJ7</accession>
<reference evidence="1 2" key="1">
    <citation type="submission" date="2018-02" db="EMBL/GenBank/DDBJ databases">
        <title>Complete genome sequence of Streptomyces dengpaensis, the producer of angucyclines.</title>
        <authorList>
            <person name="Yumei L."/>
        </authorList>
    </citation>
    <scope>NUCLEOTIDE SEQUENCE [LARGE SCALE GENOMIC DNA]</scope>
    <source>
        <strain evidence="1 2">XZHG99</strain>
    </source>
</reference>
<dbReference type="EMBL" id="CP026652">
    <property type="protein sequence ID" value="AVH59998.1"/>
    <property type="molecule type" value="Genomic_DNA"/>
</dbReference>